<comment type="caution">
    <text evidence="2">The sequence shown here is derived from an EMBL/GenBank/DDBJ whole genome shotgun (WGS) entry which is preliminary data.</text>
</comment>
<keyword evidence="1" id="KW-0812">Transmembrane</keyword>
<reference evidence="2" key="1">
    <citation type="submission" date="2019-03" db="EMBL/GenBank/DDBJ databases">
        <title>Single cell metagenomics reveals metabolic interactions within the superorganism composed of flagellate Streblomastix strix and complex community of Bacteroidetes bacteria on its surface.</title>
        <authorList>
            <person name="Treitli S.C."/>
            <person name="Kolisko M."/>
            <person name="Husnik F."/>
            <person name="Keeling P."/>
            <person name="Hampl V."/>
        </authorList>
    </citation>
    <scope>NUCLEOTIDE SEQUENCE</scope>
    <source>
        <strain evidence="2">STM</strain>
    </source>
</reference>
<dbReference type="AlphaFoldDB" id="A0A5J4RFA6"/>
<evidence type="ECO:0000313" key="2">
    <source>
        <dbReference type="EMBL" id="KAA6331543.1"/>
    </source>
</evidence>
<accession>A0A5J4RFA6</accession>
<sequence length="149" mass="16932">MDTATIISIICGGITIISVLVSIYQFKQQKNTKQIRLDDAMALHIKIGQLIFPLQQASRIIDKKTNPTEEDLKIAYSIGLGEGYGQSLLIDTTKVYFSLDRISNNDIDQLIKQGKLSEMYESIYRNLSLPKENRVGLMRRIGIVLKKIW</sequence>
<keyword evidence="1" id="KW-1133">Transmembrane helix</keyword>
<dbReference type="EMBL" id="SNRY01001358">
    <property type="protein sequence ID" value="KAA6331543.1"/>
    <property type="molecule type" value="Genomic_DNA"/>
</dbReference>
<gene>
    <name evidence="2" type="ORF">EZS27_019860</name>
</gene>
<proteinExistence type="predicted"/>
<feature type="transmembrane region" description="Helical" evidence="1">
    <location>
        <begin position="6"/>
        <end position="26"/>
    </location>
</feature>
<evidence type="ECO:0000256" key="1">
    <source>
        <dbReference type="SAM" id="Phobius"/>
    </source>
</evidence>
<protein>
    <submittedName>
        <fullName evidence="2">Uncharacterized protein</fullName>
    </submittedName>
</protein>
<name>A0A5J4RFA6_9ZZZZ</name>
<keyword evidence="1" id="KW-0472">Membrane</keyword>
<organism evidence="2">
    <name type="scientific">termite gut metagenome</name>
    <dbReference type="NCBI Taxonomy" id="433724"/>
    <lineage>
        <taxon>unclassified sequences</taxon>
        <taxon>metagenomes</taxon>
        <taxon>organismal metagenomes</taxon>
    </lineage>
</organism>